<dbReference type="eggNOG" id="KOG2392">
    <property type="taxonomic scope" value="Eukaryota"/>
</dbReference>
<proteinExistence type="inferred from homology"/>
<dbReference type="HOGENOM" id="CLU_023330_4_2_1"/>
<dbReference type="InterPro" id="IPR023796">
    <property type="entry name" value="Serpin_dom"/>
</dbReference>
<dbReference type="Gene3D" id="3.30.497.10">
    <property type="entry name" value="Antithrombin, subunit I, domain 2"/>
    <property type="match status" value="1"/>
</dbReference>
<dbReference type="PANTHER" id="PTHR11461">
    <property type="entry name" value="SERINE PROTEASE INHIBITOR, SERPIN"/>
    <property type="match status" value="1"/>
</dbReference>
<dbReference type="InterPro" id="IPR036186">
    <property type="entry name" value="Serpin_sf"/>
</dbReference>
<reference evidence="4" key="2">
    <citation type="submission" date="2018-05" db="EMBL/GenBank/DDBJ databases">
        <title>OpunRS2 (Oryza punctata Reference Sequence Version 2).</title>
        <authorList>
            <person name="Zhang J."/>
            <person name="Kudrna D."/>
            <person name="Lee S."/>
            <person name="Talag J."/>
            <person name="Welchert J."/>
            <person name="Wing R.A."/>
        </authorList>
    </citation>
    <scope>NUCLEOTIDE SEQUENCE [LARGE SCALE GENOMIC DNA]</scope>
</reference>
<dbReference type="PANTHER" id="PTHR11461:SF385">
    <property type="entry name" value="SERPIN DOMAIN-CONTAINING PROTEIN"/>
    <property type="match status" value="1"/>
</dbReference>
<sequence length="423" mass="45789">MAPPANAATGHDDCQPGQSALAVRLLQRLGAESLSSGDGGNLVFSPLSIHAALALAAAGARGGTLDELLAVLGAPSRDALAGFVGDAVGRALADRSASGGPRVAFACAAWCDAARRLKPAYRDAVVESYKATVSTADFGNKPKEAIKKMNAWVAKATKNLITNVAGRGAIRRDTVLVLANAVYFKGKWQNPFDVGDTLDKKFYLLDGSYVTVPFMRSWEDRLIACHDGFKVLKLPYQDDEEEDGVAPRFAMCVFLPNARGGLPSLVDKIASDEGFLLRHLPTEHVPIGRFYVPKFTLSFSGSVARILKKLGLRLPFDRRNADLCDMVEEEVVDGDEVEETNVFVRDVIHKAVVEVREVGSEAAAVTVEYYADDTCTMEDPDDKPPRRKQVDFVANHPFAFFVVEETSRAVVFAGQVLDPSPEE</sequence>
<name>A0A0E0ME26_ORYPU</name>
<dbReference type="InterPro" id="IPR042185">
    <property type="entry name" value="Serpin_sf_2"/>
</dbReference>
<dbReference type="InterPro" id="IPR000215">
    <property type="entry name" value="Serpin_fam"/>
</dbReference>
<dbReference type="GO" id="GO:0004867">
    <property type="term" value="F:serine-type endopeptidase inhibitor activity"/>
    <property type="evidence" value="ECO:0007669"/>
    <property type="project" value="InterPro"/>
</dbReference>
<dbReference type="Proteomes" id="UP000026962">
    <property type="component" value="Chromosome 11"/>
</dbReference>
<dbReference type="EnsemblPlants" id="OPUNC11G07330.1">
    <property type="protein sequence ID" value="OPUNC11G07330.1"/>
    <property type="gene ID" value="OPUNC11G07330"/>
</dbReference>
<evidence type="ECO:0000313" key="5">
    <source>
        <dbReference type="Proteomes" id="UP000026962"/>
    </source>
</evidence>
<dbReference type="Pfam" id="PF00079">
    <property type="entry name" value="Serpin"/>
    <property type="match status" value="1"/>
</dbReference>
<feature type="domain" description="Serpin" evidence="3">
    <location>
        <begin position="23"/>
        <end position="419"/>
    </location>
</feature>
<dbReference type="InterPro" id="IPR042178">
    <property type="entry name" value="Serpin_sf_1"/>
</dbReference>
<evidence type="ECO:0000313" key="4">
    <source>
        <dbReference type="EnsemblPlants" id="OPUNC11G07330.1"/>
    </source>
</evidence>
<evidence type="ECO:0000259" key="3">
    <source>
        <dbReference type="SMART" id="SM00093"/>
    </source>
</evidence>
<dbReference type="SMART" id="SM00093">
    <property type="entry name" value="SERPIN"/>
    <property type="match status" value="1"/>
</dbReference>
<dbReference type="Gene3D" id="2.30.39.10">
    <property type="entry name" value="Alpha-1-antitrypsin, domain 1"/>
    <property type="match status" value="1"/>
</dbReference>
<dbReference type="GO" id="GO:0005615">
    <property type="term" value="C:extracellular space"/>
    <property type="evidence" value="ECO:0007669"/>
    <property type="project" value="InterPro"/>
</dbReference>
<evidence type="ECO:0000256" key="2">
    <source>
        <dbReference type="RuleBase" id="RU000411"/>
    </source>
</evidence>
<evidence type="ECO:0000256" key="1">
    <source>
        <dbReference type="ARBA" id="ARBA00009500"/>
    </source>
</evidence>
<dbReference type="Gramene" id="OPUNC11G07330.1">
    <property type="protein sequence ID" value="OPUNC11G07330.1"/>
    <property type="gene ID" value="OPUNC11G07330"/>
</dbReference>
<dbReference type="CDD" id="cd02043">
    <property type="entry name" value="serpinP_plants"/>
    <property type="match status" value="1"/>
</dbReference>
<keyword evidence="5" id="KW-1185">Reference proteome</keyword>
<reference evidence="4" key="1">
    <citation type="submission" date="2015-04" db="UniProtKB">
        <authorList>
            <consortium name="EnsemblPlants"/>
        </authorList>
    </citation>
    <scope>IDENTIFICATION</scope>
</reference>
<organism evidence="4">
    <name type="scientific">Oryza punctata</name>
    <name type="common">Red rice</name>
    <dbReference type="NCBI Taxonomy" id="4537"/>
    <lineage>
        <taxon>Eukaryota</taxon>
        <taxon>Viridiplantae</taxon>
        <taxon>Streptophyta</taxon>
        <taxon>Embryophyta</taxon>
        <taxon>Tracheophyta</taxon>
        <taxon>Spermatophyta</taxon>
        <taxon>Magnoliopsida</taxon>
        <taxon>Liliopsida</taxon>
        <taxon>Poales</taxon>
        <taxon>Poaceae</taxon>
        <taxon>BOP clade</taxon>
        <taxon>Oryzoideae</taxon>
        <taxon>Oryzeae</taxon>
        <taxon>Oryzinae</taxon>
        <taxon>Oryza</taxon>
    </lineage>
</organism>
<dbReference type="OMA" id="MGTHKLE"/>
<dbReference type="SUPFAM" id="SSF56574">
    <property type="entry name" value="Serpins"/>
    <property type="match status" value="1"/>
</dbReference>
<accession>A0A0E0ME26</accession>
<protein>
    <recommendedName>
        <fullName evidence="3">Serpin domain-containing protein</fullName>
    </recommendedName>
</protein>
<comment type="similarity">
    <text evidence="1 2">Belongs to the serpin family.</text>
</comment>
<dbReference type="STRING" id="4537.A0A0E0ME26"/>
<dbReference type="AlphaFoldDB" id="A0A0E0ME26"/>